<organism evidence="11 12">
    <name type="scientific">Heterorhabditis bacteriophora</name>
    <name type="common">Entomopathogenic nematode worm</name>
    <dbReference type="NCBI Taxonomy" id="37862"/>
    <lineage>
        <taxon>Eukaryota</taxon>
        <taxon>Metazoa</taxon>
        <taxon>Ecdysozoa</taxon>
        <taxon>Nematoda</taxon>
        <taxon>Chromadorea</taxon>
        <taxon>Rhabditida</taxon>
        <taxon>Rhabditina</taxon>
        <taxon>Rhabditomorpha</taxon>
        <taxon>Strongyloidea</taxon>
        <taxon>Heterorhabditidae</taxon>
        <taxon>Heterorhabditis</taxon>
    </lineage>
</organism>
<dbReference type="PROSITE" id="PS00028">
    <property type="entry name" value="ZINC_FINGER_C2H2_1"/>
    <property type="match status" value="1"/>
</dbReference>
<feature type="compositionally biased region" description="Basic and acidic residues" evidence="9">
    <location>
        <begin position="75"/>
        <end position="84"/>
    </location>
</feature>
<dbReference type="GO" id="GO:0005737">
    <property type="term" value="C:cytoplasm"/>
    <property type="evidence" value="ECO:0007669"/>
    <property type="project" value="UniProtKB-SubCell"/>
</dbReference>
<dbReference type="InterPro" id="IPR041661">
    <property type="entry name" value="ZN622/Rei1/Reh1_Znf-C2H2"/>
</dbReference>
<dbReference type="Proteomes" id="UP000095283">
    <property type="component" value="Unplaced"/>
</dbReference>
<evidence type="ECO:0000256" key="4">
    <source>
        <dbReference type="ARBA" id="ARBA00022723"/>
    </source>
</evidence>
<keyword evidence="3" id="KW-0690">Ribosome biogenesis</keyword>
<feature type="compositionally biased region" description="Acidic residues" evidence="9">
    <location>
        <begin position="109"/>
        <end position="129"/>
    </location>
</feature>
<keyword evidence="2" id="KW-0963">Cytoplasm</keyword>
<dbReference type="WBParaSite" id="Hba_17793">
    <property type="protein sequence ID" value="Hba_17793"/>
    <property type="gene ID" value="Hba_17793"/>
</dbReference>
<dbReference type="PANTHER" id="PTHR13182">
    <property type="entry name" value="ZINC FINGER PROTEIN 622"/>
    <property type="match status" value="1"/>
</dbReference>
<dbReference type="InterPro" id="IPR022755">
    <property type="entry name" value="Znf_C2H2_jaz"/>
</dbReference>
<dbReference type="Pfam" id="PF12171">
    <property type="entry name" value="zf-C2H2_jaz"/>
    <property type="match status" value="1"/>
</dbReference>
<comment type="subcellular location">
    <subcellularLocation>
        <location evidence="1">Cytoplasm</location>
    </subcellularLocation>
</comment>
<evidence type="ECO:0000259" key="10">
    <source>
        <dbReference type="PROSITE" id="PS00028"/>
    </source>
</evidence>
<dbReference type="SMART" id="SM00355">
    <property type="entry name" value="ZnF_C2H2"/>
    <property type="match status" value="4"/>
</dbReference>
<sequence>MTLDPSTGFTCVTCRLVFKSAEVQRDHYRTDWHRYNLKRQSEQIEESISLFCSTCRKQMKSKNAFNNHIISKKHKEMENRDKKGPKQPKKKLSTNTISHSSEDKAKEDNDSENDSSSDWETDNESDDDIDFHEDEAIPVTSCLFCPQTKTSKEASLQHMWFHHGFAFPDKQYLVDEEGLLKYLGMKVGAGRCCIFCPDRRSRFNSVTACQAHMRDKEHCKVPRDSESMLEFAEYYDYSPMYSNEEDEKSDILYDDGWSLTLPSGFFTREIWIDLTILYINTSNIVGAKIGHRSLMCYYRQYLRPVDNTKRDIGRAALDKGRGLYSALTWTGTNGELAKQVARDLKFVQRYRRRFDLRVGVRSNKLFKTAGRVGDN</sequence>
<keyword evidence="6" id="KW-0863">Zinc-finger</keyword>
<evidence type="ECO:0000256" key="2">
    <source>
        <dbReference type="ARBA" id="ARBA00022490"/>
    </source>
</evidence>
<evidence type="ECO:0000256" key="1">
    <source>
        <dbReference type="ARBA" id="ARBA00004496"/>
    </source>
</evidence>
<dbReference type="PANTHER" id="PTHR13182:SF8">
    <property type="entry name" value="CYTOPLASMIC 60S SUBUNIT BIOGENESIS FACTOR ZNF622"/>
    <property type="match status" value="1"/>
</dbReference>
<dbReference type="InterPro" id="IPR040025">
    <property type="entry name" value="Znf622/Rei1/Reh1"/>
</dbReference>
<dbReference type="GO" id="GO:0030687">
    <property type="term" value="C:preribosome, large subunit precursor"/>
    <property type="evidence" value="ECO:0007669"/>
    <property type="project" value="TreeGrafter"/>
</dbReference>
<comment type="similarity">
    <text evidence="8">Belongs to the REI1 family.</text>
</comment>
<evidence type="ECO:0000256" key="8">
    <source>
        <dbReference type="ARBA" id="ARBA00034126"/>
    </source>
</evidence>
<accession>A0A1I7XJU7</accession>
<dbReference type="AlphaFoldDB" id="A0A1I7XJU7"/>
<evidence type="ECO:0000256" key="7">
    <source>
        <dbReference type="ARBA" id="ARBA00022833"/>
    </source>
</evidence>
<feature type="region of interest" description="Disordered" evidence="9">
    <location>
        <begin position="66"/>
        <end position="129"/>
    </location>
</feature>
<dbReference type="InterPro" id="IPR013087">
    <property type="entry name" value="Znf_C2H2_type"/>
</dbReference>
<evidence type="ECO:0000313" key="12">
    <source>
        <dbReference type="WBParaSite" id="Hba_17793"/>
    </source>
</evidence>
<keyword evidence="11" id="KW-1185">Reference proteome</keyword>
<keyword evidence="5" id="KW-0677">Repeat</keyword>
<dbReference type="GO" id="GO:0008270">
    <property type="term" value="F:zinc ion binding"/>
    <property type="evidence" value="ECO:0007669"/>
    <property type="project" value="UniProtKB-KW"/>
</dbReference>
<evidence type="ECO:0000313" key="11">
    <source>
        <dbReference type="Proteomes" id="UP000095283"/>
    </source>
</evidence>
<evidence type="ECO:0000256" key="5">
    <source>
        <dbReference type="ARBA" id="ARBA00022737"/>
    </source>
</evidence>
<protein>
    <submittedName>
        <fullName evidence="12">C2H2-type domain-containing protein</fullName>
    </submittedName>
</protein>
<name>A0A1I7XJU7_HETBA</name>
<proteinExistence type="inferred from homology"/>
<dbReference type="SUPFAM" id="SSF57667">
    <property type="entry name" value="beta-beta-alpha zinc fingers"/>
    <property type="match status" value="3"/>
</dbReference>
<evidence type="ECO:0000256" key="6">
    <source>
        <dbReference type="ARBA" id="ARBA00022771"/>
    </source>
</evidence>
<dbReference type="InterPro" id="IPR003604">
    <property type="entry name" value="Matrin/U1-like-C_Znf_C2H2"/>
</dbReference>
<evidence type="ECO:0000256" key="3">
    <source>
        <dbReference type="ARBA" id="ARBA00022517"/>
    </source>
</evidence>
<dbReference type="GO" id="GO:0003676">
    <property type="term" value="F:nucleic acid binding"/>
    <property type="evidence" value="ECO:0007669"/>
    <property type="project" value="InterPro"/>
</dbReference>
<evidence type="ECO:0000256" key="9">
    <source>
        <dbReference type="SAM" id="MobiDB-lite"/>
    </source>
</evidence>
<reference evidence="12" key="1">
    <citation type="submission" date="2016-11" db="UniProtKB">
        <authorList>
            <consortium name="WormBaseParasite"/>
        </authorList>
    </citation>
    <scope>IDENTIFICATION</scope>
</reference>
<feature type="domain" description="C2H2-type" evidence="10">
    <location>
        <begin position="11"/>
        <end position="33"/>
    </location>
</feature>
<keyword evidence="7" id="KW-0862">Zinc</keyword>
<dbReference type="Pfam" id="PF12756">
    <property type="entry name" value="zf-C2H2_2"/>
    <property type="match status" value="1"/>
</dbReference>
<keyword evidence="4" id="KW-0479">Metal-binding</keyword>
<dbReference type="GO" id="GO:0042273">
    <property type="term" value="P:ribosomal large subunit biogenesis"/>
    <property type="evidence" value="ECO:0007669"/>
    <property type="project" value="TreeGrafter"/>
</dbReference>
<dbReference type="SMART" id="SM00451">
    <property type="entry name" value="ZnF_U1"/>
    <property type="match status" value="2"/>
</dbReference>
<dbReference type="InterPro" id="IPR036236">
    <property type="entry name" value="Znf_C2H2_sf"/>
</dbReference>